<dbReference type="Proteomes" id="UP001428290">
    <property type="component" value="Unassembled WGS sequence"/>
</dbReference>
<dbReference type="EMBL" id="BAABRU010000009">
    <property type="protein sequence ID" value="GAA5528977.1"/>
    <property type="molecule type" value="Genomic_DNA"/>
</dbReference>
<accession>A0ABP9X0K7</accession>
<feature type="compositionally biased region" description="Polar residues" evidence="1">
    <location>
        <begin position="1"/>
        <end position="13"/>
    </location>
</feature>
<reference evidence="2 3" key="1">
    <citation type="submission" date="2024-02" db="EMBL/GenBank/DDBJ databases">
        <title>Herpetosiphon gulosus NBRC 112829.</title>
        <authorList>
            <person name="Ichikawa N."/>
            <person name="Katano-Makiyama Y."/>
            <person name="Hidaka K."/>
        </authorList>
    </citation>
    <scope>NUCLEOTIDE SEQUENCE [LARGE SCALE GENOMIC DNA]</scope>
    <source>
        <strain evidence="2 3">NBRC 112829</strain>
    </source>
</reference>
<keyword evidence="3" id="KW-1185">Reference proteome</keyword>
<organism evidence="2 3">
    <name type="scientific">Herpetosiphon gulosus</name>
    <dbReference type="NCBI Taxonomy" id="1973496"/>
    <lineage>
        <taxon>Bacteria</taxon>
        <taxon>Bacillati</taxon>
        <taxon>Chloroflexota</taxon>
        <taxon>Chloroflexia</taxon>
        <taxon>Herpetosiphonales</taxon>
        <taxon>Herpetosiphonaceae</taxon>
        <taxon>Herpetosiphon</taxon>
    </lineage>
</organism>
<protein>
    <recommendedName>
        <fullName evidence="4">DUF3179 domain-containing protein</fullName>
    </recommendedName>
</protein>
<evidence type="ECO:0000313" key="3">
    <source>
        <dbReference type="Proteomes" id="UP001428290"/>
    </source>
</evidence>
<evidence type="ECO:0000313" key="2">
    <source>
        <dbReference type="EMBL" id="GAA5528977.1"/>
    </source>
</evidence>
<evidence type="ECO:0000256" key="1">
    <source>
        <dbReference type="SAM" id="MobiDB-lite"/>
    </source>
</evidence>
<feature type="region of interest" description="Disordered" evidence="1">
    <location>
        <begin position="1"/>
        <end position="22"/>
    </location>
</feature>
<dbReference type="Pfam" id="PF11376">
    <property type="entry name" value="DUF3179"/>
    <property type="match status" value="1"/>
</dbReference>
<evidence type="ECO:0008006" key="4">
    <source>
        <dbReference type="Google" id="ProtNLM"/>
    </source>
</evidence>
<gene>
    <name evidence="2" type="ORF">Hgul01_02780</name>
</gene>
<dbReference type="RefSeq" id="WP_345722595.1">
    <property type="nucleotide sequence ID" value="NZ_BAABRU010000009.1"/>
</dbReference>
<dbReference type="InterPro" id="IPR021516">
    <property type="entry name" value="DUF3179"/>
</dbReference>
<comment type="caution">
    <text evidence="2">The sequence shown here is derived from an EMBL/GenBank/DDBJ whole genome shotgun (WGS) entry which is preliminary data.</text>
</comment>
<name>A0ABP9X0K7_9CHLR</name>
<sequence length="373" mass="42270">MMSTQPQSPQSNAHEPATRTFGHDWQTDFNRQLVDYREFTLGNPRRDGIPPIDQPQFESIDQAKHWLSPDDPVLVVANQQHTTIYPLQILMWHEIVNDWLGDLPIAVTFCPLCNIGVVFERQVANQQLTFGVSGLLRKSDLVMWDRQTESLWQQATGLGLVGHFAGTQLQMLPSLLVAWHIACEQTPMIRVLSRQTGFRRSYGQNPYIAYDQQTTPWLLQQRPNPQLPALERVVGLVLGNAALAYPFSILARQQVINDHYLDTSIAIFYQAGMASAVDAATIAQSHATGMGTAWLRQLDDLLLSFEWRDQAIYDRQTNSRWDITGRAVTGPLQGRQLSPIIHGNHFWFAFAALIGEQTQTMRLYCDIEAMDTV</sequence>
<proteinExistence type="predicted"/>